<dbReference type="AlphaFoldDB" id="A0A1I7A8D0"/>
<keyword evidence="1" id="KW-0812">Transmembrane</keyword>
<keyword evidence="1" id="KW-1133">Transmembrane helix</keyword>
<evidence type="ECO:0000313" key="3">
    <source>
        <dbReference type="Proteomes" id="UP000199673"/>
    </source>
</evidence>
<dbReference type="EMBL" id="FPBF01000002">
    <property type="protein sequence ID" value="SFT71164.1"/>
    <property type="molecule type" value="Genomic_DNA"/>
</dbReference>
<sequence length="61" mass="6740">MSEPLLIVILFLGTGFALSLIQDAHLKKPFLSRMGFTLVSVGSFCFFLLGSFASMKFLFGF</sequence>
<name>A0A1I7A8D0_9BACT</name>
<proteinExistence type="predicted"/>
<feature type="transmembrane region" description="Helical" evidence="1">
    <location>
        <begin position="35"/>
        <end position="59"/>
    </location>
</feature>
<protein>
    <submittedName>
        <fullName evidence="2">Uncharacterized protein</fullName>
    </submittedName>
</protein>
<organism evidence="2 3">
    <name type="scientific">Algoriphagus locisalis</name>
    <dbReference type="NCBI Taxonomy" id="305507"/>
    <lineage>
        <taxon>Bacteria</taxon>
        <taxon>Pseudomonadati</taxon>
        <taxon>Bacteroidota</taxon>
        <taxon>Cytophagia</taxon>
        <taxon>Cytophagales</taxon>
        <taxon>Cyclobacteriaceae</taxon>
        <taxon>Algoriphagus</taxon>
    </lineage>
</organism>
<gene>
    <name evidence="2" type="ORF">SAMN04489724_1753</name>
</gene>
<keyword evidence="1" id="KW-0472">Membrane</keyword>
<keyword evidence="3" id="KW-1185">Reference proteome</keyword>
<dbReference type="Proteomes" id="UP000199673">
    <property type="component" value="Unassembled WGS sequence"/>
</dbReference>
<evidence type="ECO:0000256" key="1">
    <source>
        <dbReference type="SAM" id="Phobius"/>
    </source>
</evidence>
<reference evidence="3" key="1">
    <citation type="submission" date="2016-10" db="EMBL/GenBank/DDBJ databases">
        <authorList>
            <person name="Varghese N."/>
            <person name="Submissions S."/>
        </authorList>
    </citation>
    <scope>NUCLEOTIDE SEQUENCE [LARGE SCALE GENOMIC DNA]</scope>
    <source>
        <strain evidence="3">DSM 23445</strain>
    </source>
</reference>
<evidence type="ECO:0000313" key="2">
    <source>
        <dbReference type="EMBL" id="SFT71164.1"/>
    </source>
</evidence>
<accession>A0A1I7A8D0</accession>